<accession>A0A0F6W748</accession>
<keyword evidence="1" id="KW-1133">Transmembrane helix</keyword>
<sequence>MTSEQAPPPRDPSGDDAELAKTAAVGCFAGMGVVGATILVVLGVVIAIVLAGAFLIFLTCSGH</sequence>
<reference evidence="2 3" key="1">
    <citation type="submission" date="2015-03" db="EMBL/GenBank/DDBJ databases">
        <title>Genome assembly of Sandaracinus amylolyticus DSM 53668.</title>
        <authorList>
            <person name="Sharma G."/>
            <person name="Subramanian S."/>
        </authorList>
    </citation>
    <scope>NUCLEOTIDE SEQUENCE [LARGE SCALE GENOMIC DNA]</scope>
    <source>
        <strain evidence="2 3">DSM 53668</strain>
    </source>
</reference>
<name>A0A0F6W748_9BACT</name>
<dbReference type="STRING" id="927083.DB32_006285"/>
<dbReference type="EMBL" id="CP011125">
    <property type="protein sequence ID" value="AKF09136.1"/>
    <property type="molecule type" value="Genomic_DNA"/>
</dbReference>
<dbReference type="RefSeq" id="WP_157069585.1">
    <property type="nucleotide sequence ID" value="NZ_CP011125.1"/>
</dbReference>
<gene>
    <name evidence="2" type="ORF">DB32_006285</name>
</gene>
<proteinExistence type="predicted"/>
<dbReference type="AlphaFoldDB" id="A0A0F6W748"/>
<keyword evidence="1" id="KW-0812">Transmembrane</keyword>
<keyword evidence="1" id="KW-0472">Membrane</keyword>
<evidence type="ECO:0000256" key="1">
    <source>
        <dbReference type="SAM" id="Phobius"/>
    </source>
</evidence>
<organism evidence="2 3">
    <name type="scientific">Sandaracinus amylolyticus</name>
    <dbReference type="NCBI Taxonomy" id="927083"/>
    <lineage>
        <taxon>Bacteria</taxon>
        <taxon>Pseudomonadati</taxon>
        <taxon>Myxococcota</taxon>
        <taxon>Polyangia</taxon>
        <taxon>Polyangiales</taxon>
        <taxon>Sandaracinaceae</taxon>
        <taxon>Sandaracinus</taxon>
    </lineage>
</organism>
<dbReference type="Proteomes" id="UP000034883">
    <property type="component" value="Chromosome"/>
</dbReference>
<protein>
    <submittedName>
        <fullName evidence="2">Uncharacterized protein</fullName>
    </submittedName>
</protein>
<evidence type="ECO:0000313" key="2">
    <source>
        <dbReference type="EMBL" id="AKF09136.1"/>
    </source>
</evidence>
<feature type="transmembrane region" description="Helical" evidence="1">
    <location>
        <begin position="38"/>
        <end position="58"/>
    </location>
</feature>
<evidence type="ECO:0000313" key="3">
    <source>
        <dbReference type="Proteomes" id="UP000034883"/>
    </source>
</evidence>
<keyword evidence="3" id="KW-1185">Reference proteome</keyword>
<dbReference type="KEGG" id="samy:DB32_006285"/>